<dbReference type="PANTHER" id="PTHR30055:SF226">
    <property type="entry name" value="HTH-TYPE TRANSCRIPTIONAL REGULATOR PKSA"/>
    <property type="match status" value="1"/>
</dbReference>
<dbReference type="InterPro" id="IPR001647">
    <property type="entry name" value="HTH_TetR"/>
</dbReference>
<evidence type="ECO:0000256" key="2">
    <source>
        <dbReference type="ARBA" id="ARBA00023125"/>
    </source>
</evidence>
<dbReference type="Pfam" id="PF00440">
    <property type="entry name" value="TetR_N"/>
    <property type="match status" value="1"/>
</dbReference>
<keyword evidence="2 4" id="KW-0238">DNA-binding</keyword>
<dbReference type="Gene3D" id="1.10.357.10">
    <property type="entry name" value="Tetracycline Repressor, domain 2"/>
    <property type="match status" value="1"/>
</dbReference>
<feature type="DNA-binding region" description="H-T-H motif" evidence="4">
    <location>
        <begin position="24"/>
        <end position="43"/>
    </location>
</feature>
<evidence type="ECO:0000256" key="1">
    <source>
        <dbReference type="ARBA" id="ARBA00023015"/>
    </source>
</evidence>
<dbReference type="InterPro" id="IPR009057">
    <property type="entry name" value="Homeodomain-like_sf"/>
</dbReference>
<dbReference type="PRINTS" id="PR00455">
    <property type="entry name" value="HTHTETR"/>
</dbReference>
<dbReference type="FunFam" id="1.10.10.60:FF:000141">
    <property type="entry name" value="TetR family transcriptional regulator"/>
    <property type="match status" value="1"/>
</dbReference>
<evidence type="ECO:0000313" key="6">
    <source>
        <dbReference type="EMBL" id="MBB5137876.1"/>
    </source>
</evidence>
<comment type="caution">
    <text evidence="6">The sequence shown here is derived from an EMBL/GenBank/DDBJ whole genome shotgun (WGS) entry which is preliminary data.</text>
</comment>
<dbReference type="PROSITE" id="PS50977">
    <property type="entry name" value="HTH_TETR_2"/>
    <property type="match status" value="1"/>
</dbReference>
<dbReference type="GO" id="GO:0045892">
    <property type="term" value="P:negative regulation of DNA-templated transcription"/>
    <property type="evidence" value="ECO:0007669"/>
    <property type="project" value="UniProtKB-ARBA"/>
</dbReference>
<keyword evidence="3" id="KW-0804">Transcription</keyword>
<dbReference type="Proteomes" id="UP000578449">
    <property type="component" value="Unassembled WGS sequence"/>
</dbReference>
<dbReference type="RefSeq" id="WP_185054759.1">
    <property type="nucleotide sequence ID" value="NZ_BAABIX010000002.1"/>
</dbReference>
<evidence type="ECO:0000256" key="4">
    <source>
        <dbReference type="PROSITE-ProRule" id="PRU00335"/>
    </source>
</evidence>
<sequence>MDTRDRILKAAATVFSRYGFRQTNMEIIAQEAGLSRQALYRYFPNKESLFTGVVEDLHRAALEAGEAAVVTATREGRGLADVLYAQLDARFGHFMDRLEHSPHTEELTEENTALAADTAARYAELLREAVTRVIRAAITVDGLSLRPGLTPERLAHLVIHASRGLKNARPTPDLDRFRADLRQLVDLLVDGALAAQPDEPARTRRRASAGHR</sequence>
<dbReference type="GO" id="GO:0003700">
    <property type="term" value="F:DNA-binding transcription factor activity"/>
    <property type="evidence" value="ECO:0007669"/>
    <property type="project" value="TreeGrafter"/>
</dbReference>
<keyword evidence="7" id="KW-1185">Reference proteome</keyword>
<accession>A0A840PGE3</accession>
<evidence type="ECO:0000259" key="5">
    <source>
        <dbReference type="PROSITE" id="PS50977"/>
    </source>
</evidence>
<evidence type="ECO:0000313" key="7">
    <source>
        <dbReference type="Proteomes" id="UP000578449"/>
    </source>
</evidence>
<dbReference type="GO" id="GO:0000976">
    <property type="term" value="F:transcription cis-regulatory region binding"/>
    <property type="evidence" value="ECO:0007669"/>
    <property type="project" value="TreeGrafter"/>
</dbReference>
<name>A0A840PGE3_9ACTN</name>
<reference evidence="6 7" key="1">
    <citation type="submission" date="2020-08" db="EMBL/GenBank/DDBJ databases">
        <title>Genomic Encyclopedia of Type Strains, Phase IV (KMG-IV): sequencing the most valuable type-strain genomes for metagenomic binning, comparative biology and taxonomic classification.</title>
        <authorList>
            <person name="Goeker M."/>
        </authorList>
    </citation>
    <scope>NUCLEOTIDE SEQUENCE [LARGE SCALE GENOMIC DNA]</scope>
    <source>
        <strain evidence="6 7">DSM 45615</strain>
    </source>
</reference>
<keyword evidence="1" id="KW-0805">Transcription regulation</keyword>
<gene>
    <name evidence="6" type="ORF">HNP84_007629</name>
</gene>
<dbReference type="AlphaFoldDB" id="A0A840PGE3"/>
<dbReference type="EMBL" id="JACHGN010000020">
    <property type="protein sequence ID" value="MBB5137876.1"/>
    <property type="molecule type" value="Genomic_DNA"/>
</dbReference>
<organism evidence="6 7">
    <name type="scientific">Thermocatellispora tengchongensis</name>
    <dbReference type="NCBI Taxonomy" id="1073253"/>
    <lineage>
        <taxon>Bacteria</taxon>
        <taxon>Bacillati</taxon>
        <taxon>Actinomycetota</taxon>
        <taxon>Actinomycetes</taxon>
        <taxon>Streptosporangiales</taxon>
        <taxon>Streptosporangiaceae</taxon>
        <taxon>Thermocatellispora</taxon>
    </lineage>
</organism>
<feature type="domain" description="HTH tetR-type" evidence="5">
    <location>
        <begin position="1"/>
        <end position="61"/>
    </location>
</feature>
<protein>
    <submittedName>
        <fullName evidence="6">AcrR family transcriptional regulator</fullName>
    </submittedName>
</protein>
<evidence type="ECO:0000256" key="3">
    <source>
        <dbReference type="ARBA" id="ARBA00023163"/>
    </source>
</evidence>
<dbReference type="PANTHER" id="PTHR30055">
    <property type="entry name" value="HTH-TYPE TRANSCRIPTIONAL REGULATOR RUTR"/>
    <property type="match status" value="1"/>
</dbReference>
<dbReference type="SUPFAM" id="SSF46689">
    <property type="entry name" value="Homeodomain-like"/>
    <property type="match status" value="1"/>
</dbReference>
<proteinExistence type="predicted"/>
<dbReference type="InterPro" id="IPR050109">
    <property type="entry name" value="HTH-type_TetR-like_transc_reg"/>
</dbReference>